<protein>
    <submittedName>
        <fullName evidence="1">14680_t:CDS:1</fullName>
    </submittedName>
</protein>
<dbReference type="Proteomes" id="UP000789702">
    <property type="component" value="Unassembled WGS sequence"/>
</dbReference>
<organism evidence="1 2">
    <name type="scientific">Dentiscutata heterogama</name>
    <dbReference type="NCBI Taxonomy" id="1316150"/>
    <lineage>
        <taxon>Eukaryota</taxon>
        <taxon>Fungi</taxon>
        <taxon>Fungi incertae sedis</taxon>
        <taxon>Mucoromycota</taxon>
        <taxon>Glomeromycotina</taxon>
        <taxon>Glomeromycetes</taxon>
        <taxon>Diversisporales</taxon>
        <taxon>Gigasporaceae</taxon>
        <taxon>Dentiscutata</taxon>
    </lineage>
</organism>
<reference evidence="1" key="1">
    <citation type="submission" date="2021-06" db="EMBL/GenBank/DDBJ databases">
        <authorList>
            <person name="Kallberg Y."/>
            <person name="Tangrot J."/>
            <person name="Rosling A."/>
        </authorList>
    </citation>
    <scope>NUCLEOTIDE SEQUENCE</scope>
    <source>
        <strain evidence="1">IL203A</strain>
    </source>
</reference>
<sequence>MVTANDTQEESDRNSSILMDIIPVKAIILLSNYGKNIPIDTKNSAYKRCLTKHEETNMSTNKELKTSQKIQAYIQRRAEQIINEQMKMLTSLLEWPFHKVVLDRVLVQNQDQKTLLNNPVEVLEEVQAHF</sequence>
<evidence type="ECO:0000313" key="1">
    <source>
        <dbReference type="EMBL" id="CAG8498724.1"/>
    </source>
</evidence>
<keyword evidence="2" id="KW-1185">Reference proteome</keyword>
<accession>A0ACA9KXQ3</accession>
<dbReference type="EMBL" id="CAJVPU010002304">
    <property type="protein sequence ID" value="CAG8498724.1"/>
    <property type="molecule type" value="Genomic_DNA"/>
</dbReference>
<gene>
    <name evidence="1" type="ORF">DHETER_LOCUS2905</name>
</gene>
<evidence type="ECO:0000313" key="2">
    <source>
        <dbReference type="Proteomes" id="UP000789702"/>
    </source>
</evidence>
<proteinExistence type="predicted"/>
<comment type="caution">
    <text evidence="1">The sequence shown here is derived from an EMBL/GenBank/DDBJ whole genome shotgun (WGS) entry which is preliminary data.</text>
</comment>
<name>A0ACA9KXQ3_9GLOM</name>